<dbReference type="GO" id="GO:0046961">
    <property type="term" value="F:proton-transporting ATPase activity, rotational mechanism"/>
    <property type="evidence" value="ECO:0007669"/>
    <property type="project" value="UniProtKB-UniRule"/>
</dbReference>
<organism evidence="7 8">
    <name type="scientific">Papiliotrema laurentii</name>
    <name type="common">Cryptococcus laurentii</name>
    <dbReference type="NCBI Taxonomy" id="5418"/>
    <lineage>
        <taxon>Eukaryota</taxon>
        <taxon>Fungi</taxon>
        <taxon>Dikarya</taxon>
        <taxon>Basidiomycota</taxon>
        <taxon>Agaricomycotina</taxon>
        <taxon>Tremellomycetes</taxon>
        <taxon>Tremellales</taxon>
        <taxon>Rhynchogastremaceae</taxon>
        <taxon>Papiliotrema</taxon>
    </lineage>
</organism>
<dbReference type="PANTHER" id="PTHR10698">
    <property type="entry name" value="V-TYPE PROTON ATPASE SUBUNIT H"/>
    <property type="match status" value="1"/>
</dbReference>
<dbReference type="InterPro" id="IPR016024">
    <property type="entry name" value="ARM-type_fold"/>
</dbReference>
<keyword evidence="4 5" id="KW-0406">Ion transport</keyword>
<dbReference type="InterPro" id="IPR004908">
    <property type="entry name" value="ATPase_V1-cplx_hsu"/>
</dbReference>
<reference evidence="7" key="1">
    <citation type="submission" date="2023-02" db="EMBL/GenBank/DDBJ databases">
        <title>Identification and recombinant expression of a fungal hydrolase from Papiliotrema laurentii that hydrolyzes apple cutin and clears colloidal polyester polyurethane.</title>
        <authorList>
            <consortium name="DOE Joint Genome Institute"/>
            <person name="Roman V.A."/>
            <person name="Bojanowski C."/>
            <person name="Crable B.R."/>
            <person name="Wagner D.N."/>
            <person name="Hung C.S."/>
            <person name="Nadeau L.J."/>
            <person name="Schratz L."/>
            <person name="Haridas S."/>
            <person name="Pangilinan J."/>
            <person name="Lipzen A."/>
            <person name="Na H."/>
            <person name="Yan M."/>
            <person name="Ng V."/>
            <person name="Grigoriev I.V."/>
            <person name="Spatafora J.W."/>
            <person name="Barlow D."/>
            <person name="Biffinger J."/>
            <person name="Kelley-Loughnane N."/>
            <person name="Varaljay V.A."/>
            <person name="Crookes-Goodson W.J."/>
        </authorList>
    </citation>
    <scope>NUCLEOTIDE SEQUENCE</scope>
    <source>
        <strain evidence="7">5307AH</strain>
    </source>
</reference>
<comment type="similarity">
    <text evidence="1 5">Belongs to the V-ATPase H subunit family.</text>
</comment>
<evidence type="ECO:0000313" key="7">
    <source>
        <dbReference type="EMBL" id="KAK1923252.1"/>
    </source>
</evidence>
<dbReference type="AlphaFoldDB" id="A0AAD9CW97"/>
<evidence type="ECO:0000259" key="6">
    <source>
        <dbReference type="Pfam" id="PF11698"/>
    </source>
</evidence>
<dbReference type="InterPro" id="IPR011987">
    <property type="entry name" value="ATPase_V1-cplx_hsu_C"/>
</dbReference>
<sequence length="443" mass="49260">MTSVVAPIPPPFYSPYLDDQCNKISSKSVPWEGYQRAKLLSADELSLLKSISKLPQSQRSSVFATQGQQYARLYIDLLRKLQRADTVQAILVSINEMLVTDPSTITLYHNLATAEHPDDPYSPLINCLSVEDELAVLAALRILGLLIATDSKPFPYNLTGTLLASLQGLLNGSRIPLWEVAAQVLSAILGTKQFRLAVWEEGECISGLVKSLKTNPNPQAQYWAITSLWQLSFERVAAEGLDKKYDVVALLVGVAKAAVKEKVQRVVVATLRNLLAIAPAQNFPSMFTSKLLPFVVSLLSRKWSDEEVVEDLEFLKDELTTRLENLTTYDEYVSELESGHLVWSPPHESEEFWKENGPRIGQESNGKAVKRLVELLNTSQDPLVLAIAAHDLGQFIKHGGDKAKQTVTDLGGKTRVMELMAFENADVRYQALMTVQRLMSQHV</sequence>
<dbReference type="Pfam" id="PF03224">
    <property type="entry name" value="V-ATPase_H_N"/>
    <property type="match status" value="1"/>
</dbReference>
<comment type="function">
    <text evidence="5">Subunit of the V1 complex of vacuolar(H+)-ATPase (V-ATPase), a multisubunit enzyme composed of a peripheral complex (V1) that hydrolyzes ATP and a membrane integral complex (V0) that translocates protons. V-ATPase is responsible for acidifying and maintaining the pH of intracellular compartments.</text>
</comment>
<proteinExistence type="inferred from homology"/>
<dbReference type="Gene3D" id="1.25.40.150">
    <property type="entry name" value="V-type ATPase, subunit H, C-terminal domain"/>
    <property type="match status" value="1"/>
</dbReference>
<protein>
    <recommendedName>
        <fullName evidence="5">V-type proton ATPase subunit H</fullName>
    </recommendedName>
</protein>
<comment type="caution">
    <text evidence="7">The sequence shown here is derived from an EMBL/GenBank/DDBJ whole genome shotgun (WGS) entry which is preliminary data.</text>
</comment>
<dbReference type="EMBL" id="JAODAN010000007">
    <property type="protein sequence ID" value="KAK1923252.1"/>
    <property type="molecule type" value="Genomic_DNA"/>
</dbReference>
<dbReference type="PIRSF" id="PIRSF032184">
    <property type="entry name" value="ATPase_V1_H"/>
    <property type="match status" value="1"/>
</dbReference>
<name>A0AAD9CW97_PAPLA</name>
<dbReference type="PANTHER" id="PTHR10698:SF0">
    <property type="entry name" value="V-TYPE PROTON ATPASE SUBUNIT H"/>
    <property type="match status" value="1"/>
</dbReference>
<keyword evidence="3 5" id="KW-0375">Hydrogen ion transport</keyword>
<gene>
    <name evidence="7" type="ORF">DB88DRAFT_494367</name>
</gene>
<accession>A0AAD9CW97</accession>
<dbReference type="Pfam" id="PF11698">
    <property type="entry name" value="V-ATPase_H_C"/>
    <property type="match status" value="1"/>
</dbReference>
<dbReference type="GO" id="GO:0000221">
    <property type="term" value="C:vacuolar proton-transporting V-type ATPase, V1 domain"/>
    <property type="evidence" value="ECO:0007669"/>
    <property type="project" value="UniProtKB-UniRule"/>
</dbReference>
<dbReference type="GO" id="GO:0000329">
    <property type="term" value="C:fungal-type vacuole membrane"/>
    <property type="evidence" value="ECO:0007669"/>
    <property type="project" value="TreeGrafter"/>
</dbReference>
<dbReference type="SUPFAM" id="SSF48371">
    <property type="entry name" value="ARM repeat"/>
    <property type="match status" value="1"/>
</dbReference>
<dbReference type="InterPro" id="IPR011989">
    <property type="entry name" value="ARM-like"/>
</dbReference>
<evidence type="ECO:0000256" key="3">
    <source>
        <dbReference type="ARBA" id="ARBA00022781"/>
    </source>
</evidence>
<evidence type="ECO:0000256" key="2">
    <source>
        <dbReference type="ARBA" id="ARBA00022448"/>
    </source>
</evidence>
<evidence type="ECO:0000256" key="5">
    <source>
        <dbReference type="PIRNR" id="PIRNR032184"/>
    </source>
</evidence>
<evidence type="ECO:0000256" key="1">
    <source>
        <dbReference type="ARBA" id="ARBA00008613"/>
    </source>
</evidence>
<evidence type="ECO:0000256" key="4">
    <source>
        <dbReference type="ARBA" id="ARBA00023065"/>
    </source>
</evidence>
<evidence type="ECO:0000313" key="8">
    <source>
        <dbReference type="Proteomes" id="UP001182556"/>
    </source>
</evidence>
<dbReference type="Gene3D" id="1.25.10.10">
    <property type="entry name" value="Leucine-rich Repeat Variant"/>
    <property type="match status" value="1"/>
</dbReference>
<dbReference type="InterPro" id="IPR038497">
    <property type="entry name" value="ATPase_V1-cplx_hsu_C_sf"/>
</dbReference>
<dbReference type="Proteomes" id="UP001182556">
    <property type="component" value="Unassembled WGS sequence"/>
</dbReference>
<feature type="domain" description="ATPase V1 complex subunit H C-terminal" evidence="6">
    <location>
        <begin position="325"/>
        <end position="442"/>
    </location>
</feature>
<keyword evidence="2 5" id="KW-0813">Transport</keyword>
<comment type="subunit">
    <text evidence="5">V-ATPase is a heteromultimeric enzyme made up of two complexes: the ATP-hydrolytic V1 complex and the proton translocation V0 complex.</text>
</comment>
<keyword evidence="8" id="KW-1185">Reference proteome</keyword>